<proteinExistence type="predicted"/>
<keyword evidence="2" id="KW-1185">Reference proteome</keyword>
<accession>W4RV26</accession>
<dbReference type="EMBL" id="BAUW01000133">
    <property type="protein sequence ID" value="GAE48161.1"/>
    <property type="molecule type" value="Genomic_DNA"/>
</dbReference>
<sequence>MEILFDEIHGQSTKITDLASILGFEGGIINWHIDYRLPLEDVTAWELTPENLEKSFILRN</sequence>
<organism evidence="1 2">
    <name type="scientific">Mesobacillus boroniphilus JCM 21738</name>
    <dbReference type="NCBI Taxonomy" id="1294265"/>
    <lineage>
        <taxon>Bacteria</taxon>
        <taxon>Bacillati</taxon>
        <taxon>Bacillota</taxon>
        <taxon>Bacilli</taxon>
        <taxon>Bacillales</taxon>
        <taxon>Bacillaceae</taxon>
        <taxon>Mesobacillus</taxon>
    </lineage>
</organism>
<dbReference type="Proteomes" id="UP000018949">
    <property type="component" value="Unassembled WGS sequence"/>
</dbReference>
<gene>
    <name evidence="1" type="ORF">JCM21738_5245</name>
</gene>
<protein>
    <submittedName>
        <fullName evidence="1">Uncharacterized protein</fullName>
    </submittedName>
</protein>
<comment type="caution">
    <text evidence="1">The sequence shown here is derived from an EMBL/GenBank/DDBJ whole genome shotgun (WGS) entry which is preliminary data.</text>
</comment>
<evidence type="ECO:0000313" key="2">
    <source>
        <dbReference type="Proteomes" id="UP000018949"/>
    </source>
</evidence>
<evidence type="ECO:0000313" key="1">
    <source>
        <dbReference type="EMBL" id="GAE48161.1"/>
    </source>
</evidence>
<name>W4RV26_9BACI</name>
<reference evidence="1 2" key="1">
    <citation type="submission" date="2013-12" db="EMBL/GenBank/DDBJ databases">
        <title>NBRP : Genome information of microbial organism related human and environment.</title>
        <authorList>
            <person name="Hattori M."/>
            <person name="Oshima K."/>
            <person name="Inaba H."/>
            <person name="Suda W."/>
            <person name="Sakamoto M."/>
            <person name="Iino T."/>
            <person name="Kitahara M."/>
            <person name="Oshida Y."/>
            <person name="Iida T."/>
            <person name="Kudo T."/>
            <person name="Itoh T."/>
            <person name="Ahmed I."/>
            <person name="Ohkuma M."/>
        </authorList>
    </citation>
    <scope>NUCLEOTIDE SEQUENCE [LARGE SCALE GENOMIC DNA]</scope>
    <source>
        <strain evidence="1 2">JCM 21738</strain>
    </source>
</reference>
<dbReference type="AlphaFoldDB" id="W4RV26"/>